<dbReference type="Gene3D" id="3.30.200.20">
    <property type="entry name" value="Phosphorylase Kinase, domain 1"/>
    <property type="match status" value="1"/>
</dbReference>
<reference evidence="3 4" key="1">
    <citation type="submission" date="2024-01" db="EMBL/GenBank/DDBJ databases">
        <title>Genome assemblies of Stephania.</title>
        <authorList>
            <person name="Yang L."/>
        </authorList>
    </citation>
    <scope>NUCLEOTIDE SEQUENCE [LARGE SCALE GENOMIC DNA]</scope>
    <source>
        <strain evidence="3">JXDWG</strain>
        <tissue evidence="3">Leaf</tissue>
    </source>
</reference>
<proteinExistence type="predicted"/>
<dbReference type="Proteomes" id="UP001419268">
    <property type="component" value="Unassembled WGS sequence"/>
</dbReference>
<dbReference type="Gene3D" id="1.10.510.10">
    <property type="entry name" value="Transferase(Phosphotransferase) domain 1"/>
    <property type="match status" value="1"/>
</dbReference>
<evidence type="ECO:0000313" key="4">
    <source>
        <dbReference type="Proteomes" id="UP001419268"/>
    </source>
</evidence>
<dbReference type="PANTHER" id="PTHR48008">
    <property type="entry name" value="LEUCINE-RICH REPEAT RECEPTOR-LIKE PROTEIN KINASE IMK3-RELATED"/>
    <property type="match status" value="1"/>
</dbReference>
<comment type="caution">
    <text evidence="3">The sequence shown here is derived from an EMBL/GenBank/DDBJ whole genome shotgun (WGS) entry which is preliminary data.</text>
</comment>
<dbReference type="GO" id="GO:0005524">
    <property type="term" value="F:ATP binding"/>
    <property type="evidence" value="ECO:0007669"/>
    <property type="project" value="InterPro"/>
</dbReference>
<evidence type="ECO:0000256" key="1">
    <source>
        <dbReference type="SAM" id="Phobius"/>
    </source>
</evidence>
<feature type="domain" description="Protein kinase" evidence="2">
    <location>
        <begin position="73"/>
        <end position="361"/>
    </location>
</feature>
<keyword evidence="1" id="KW-0812">Transmembrane</keyword>
<dbReference type="InterPro" id="IPR052451">
    <property type="entry name" value="Ser/Thr_kinase-like"/>
</dbReference>
<dbReference type="GO" id="GO:0004672">
    <property type="term" value="F:protein kinase activity"/>
    <property type="evidence" value="ECO:0007669"/>
    <property type="project" value="InterPro"/>
</dbReference>
<name>A0AAP0ER01_9MAGN</name>
<keyword evidence="1" id="KW-0472">Membrane</keyword>
<dbReference type="SUPFAM" id="SSF56112">
    <property type="entry name" value="Protein kinase-like (PK-like)"/>
    <property type="match status" value="1"/>
</dbReference>
<keyword evidence="4" id="KW-1185">Reference proteome</keyword>
<dbReference type="Pfam" id="PF00069">
    <property type="entry name" value="Pkinase"/>
    <property type="match status" value="1"/>
</dbReference>
<dbReference type="InterPro" id="IPR011009">
    <property type="entry name" value="Kinase-like_dom_sf"/>
</dbReference>
<feature type="transmembrane region" description="Helical" evidence="1">
    <location>
        <begin position="6"/>
        <end position="29"/>
    </location>
</feature>
<dbReference type="InterPro" id="IPR000719">
    <property type="entry name" value="Prot_kinase_dom"/>
</dbReference>
<organism evidence="3 4">
    <name type="scientific">Stephania cephalantha</name>
    <dbReference type="NCBI Taxonomy" id="152367"/>
    <lineage>
        <taxon>Eukaryota</taxon>
        <taxon>Viridiplantae</taxon>
        <taxon>Streptophyta</taxon>
        <taxon>Embryophyta</taxon>
        <taxon>Tracheophyta</taxon>
        <taxon>Spermatophyta</taxon>
        <taxon>Magnoliopsida</taxon>
        <taxon>Ranunculales</taxon>
        <taxon>Menispermaceae</taxon>
        <taxon>Menispermoideae</taxon>
        <taxon>Cissampelideae</taxon>
        <taxon>Stephania</taxon>
    </lineage>
</organism>
<keyword evidence="1" id="KW-1133">Transmembrane helix</keyword>
<dbReference type="PROSITE" id="PS50011">
    <property type="entry name" value="PROTEIN_KINASE_DOM"/>
    <property type="match status" value="1"/>
</dbReference>
<sequence length="363" mass="39954">MGSYNLLKIIAGAVAAALVIVLVCVVYLCRKRGSRDEERGEFDGSEEGEKELRAEELIRFSGGEDLSIQEILDAPGEVIGKLGYGTLYRAVLPRSNSTVALRFLRPASTGRAGAATAEGFAAVVEMLGLIRHPNLVEMLGFYSGPRGEKLFVHPFVHGRNLKQFLTGGGEDSRKWPLIYRISLGIARALNHLHCGSRRPIIHGNLKSKNILLDGNYEPYVSDYGLHLLLNPTSSQEMLEASAAQGYNAPELIKMKDASKESDVYSLGIILLEIITGKEPINENPSPSTQDLYLPDSMRSAIIDHRISDMFHPDILLSKSNHPHQVTEEKLLKFVQLAMACCAPSPSLRPDVKRVLRKLEEIGS</sequence>
<dbReference type="EMBL" id="JBBNAG010000011">
    <property type="protein sequence ID" value="KAK9095237.1"/>
    <property type="molecule type" value="Genomic_DNA"/>
</dbReference>
<evidence type="ECO:0000259" key="2">
    <source>
        <dbReference type="PROSITE" id="PS50011"/>
    </source>
</evidence>
<dbReference type="PANTHER" id="PTHR48008:SF13">
    <property type="entry name" value="PROTEIN KINASE SUPERFAMILY PROTEIN"/>
    <property type="match status" value="1"/>
</dbReference>
<evidence type="ECO:0000313" key="3">
    <source>
        <dbReference type="EMBL" id="KAK9095237.1"/>
    </source>
</evidence>
<gene>
    <name evidence="3" type="ORF">Scep_026706</name>
</gene>
<accession>A0AAP0ER01</accession>
<protein>
    <recommendedName>
        <fullName evidence="2">Protein kinase domain-containing protein</fullName>
    </recommendedName>
</protein>
<dbReference type="AlphaFoldDB" id="A0AAP0ER01"/>